<name>A0A7Y7B4K6_STRMO</name>
<sequence>MRTAFEELPHGLDTLLATELWGGVSLSGGQWQRIACARVLYRRPAVVVMDEPTSDMDPRGEHRMFQLLREIAPGRITVVVTHRLANTRVADRIIVMDKGNIVEHGTFEQLAKGGGLFQELHELGPDQGGSR</sequence>
<evidence type="ECO:0000313" key="2">
    <source>
        <dbReference type="EMBL" id="NVK78920.1"/>
    </source>
</evidence>
<organism evidence="2 3">
    <name type="scientific">Streptomyces morookaense</name>
    <name type="common">Streptoverticillium morookaense</name>
    <dbReference type="NCBI Taxonomy" id="1970"/>
    <lineage>
        <taxon>Bacteria</taxon>
        <taxon>Bacillati</taxon>
        <taxon>Actinomycetota</taxon>
        <taxon>Actinomycetes</taxon>
        <taxon>Kitasatosporales</taxon>
        <taxon>Streptomycetaceae</taxon>
        <taxon>Streptomyces</taxon>
    </lineage>
</organism>
<dbReference type="Proteomes" id="UP000587462">
    <property type="component" value="Unassembled WGS sequence"/>
</dbReference>
<gene>
    <name evidence="2" type="ORF">HG542_14740</name>
</gene>
<dbReference type="SUPFAM" id="SSF52540">
    <property type="entry name" value="P-loop containing nucleoside triphosphate hydrolases"/>
    <property type="match status" value="1"/>
</dbReference>
<dbReference type="RefSeq" id="WP_171081612.1">
    <property type="nucleotide sequence ID" value="NZ_BNBU01000006.1"/>
</dbReference>
<dbReference type="PANTHER" id="PTHR43394:SF1">
    <property type="entry name" value="ATP-BINDING CASSETTE SUB-FAMILY B MEMBER 10, MITOCHONDRIAL"/>
    <property type="match status" value="1"/>
</dbReference>
<keyword evidence="2" id="KW-0547">Nucleotide-binding</keyword>
<accession>A0A7Y7B4K6</accession>
<dbReference type="InterPro" id="IPR039421">
    <property type="entry name" value="Type_1_exporter"/>
</dbReference>
<keyword evidence="2" id="KW-0067">ATP-binding</keyword>
<dbReference type="GO" id="GO:0016887">
    <property type="term" value="F:ATP hydrolysis activity"/>
    <property type="evidence" value="ECO:0007669"/>
    <property type="project" value="InterPro"/>
</dbReference>
<dbReference type="EMBL" id="JABBXF010000030">
    <property type="protein sequence ID" value="NVK78920.1"/>
    <property type="molecule type" value="Genomic_DNA"/>
</dbReference>
<evidence type="ECO:0000259" key="1">
    <source>
        <dbReference type="Pfam" id="PF00005"/>
    </source>
</evidence>
<protein>
    <submittedName>
        <fullName evidence="2">ATP-binding cassette domain-containing protein</fullName>
    </submittedName>
</protein>
<comment type="caution">
    <text evidence="2">The sequence shown here is derived from an EMBL/GenBank/DDBJ whole genome shotgun (WGS) entry which is preliminary data.</text>
</comment>
<dbReference type="PANTHER" id="PTHR43394">
    <property type="entry name" value="ATP-DEPENDENT PERMEASE MDL1, MITOCHONDRIAL"/>
    <property type="match status" value="1"/>
</dbReference>
<evidence type="ECO:0000313" key="3">
    <source>
        <dbReference type="Proteomes" id="UP000587462"/>
    </source>
</evidence>
<proteinExistence type="predicted"/>
<dbReference type="Pfam" id="PF00005">
    <property type="entry name" value="ABC_tran"/>
    <property type="match status" value="1"/>
</dbReference>
<dbReference type="AlphaFoldDB" id="A0A7Y7B4K6"/>
<dbReference type="Gene3D" id="3.40.50.300">
    <property type="entry name" value="P-loop containing nucleotide triphosphate hydrolases"/>
    <property type="match status" value="1"/>
</dbReference>
<reference evidence="2 3" key="1">
    <citation type="submission" date="2020-04" db="EMBL/GenBank/DDBJ databases">
        <title>Draft Genome Sequence of Streptomyces morookaense DSM 40503, an 8-azaguanine-producing strain.</title>
        <authorList>
            <person name="Qi J."/>
            <person name="Gao J.-M."/>
        </authorList>
    </citation>
    <scope>NUCLEOTIDE SEQUENCE [LARGE SCALE GENOMIC DNA]</scope>
    <source>
        <strain evidence="2 3">DSM 40503</strain>
    </source>
</reference>
<dbReference type="InterPro" id="IPR003439">
    <property type="entry name" value="ABC_transporter-like_ATP-bd"/>
</dbReference>
<dbReference type="GO" id="GO:0015421">
    <property type="term" value="F:ABC-type oligopeptide transporter activity"/>
    <property type="evidence" value="ECO:0007669"/>
    <property type="project" value="TreeGrafter"/>
</dbReference>
<keyword evidence="3" id="KW-1185">Reference proteome</keyword>
<dbReference type="GO" id="GO:0005524">
    <property type="term" value="F:ATP binding"/>
    <property type="evidence" value="ECO:0007669"/>
    <property type="project" value="UniProtKB-KW"/>
</dbReference>
<dbReference type="InterPro" id="IPR027417">
    <property type="entry name" value="P-loop_NTPase"/>
</dbReference>
<feature type="domain" description="ABC transporter" evidence="1">
    <location>
        <begin position="24"/>
        <end position="54"/>
    </location>
</feature>